<dbReference type="GO" id="GO:0035312">
    <property type="term" value="F:5'-3' DNA exonuclease activity"/>
    <property type="evidence" value="ECO:0007669"/>
    <property type="project" value="TreeGrafter"/>
</dbReference>
<dbReference type="EMBL" id="UINC01007008">
    <property type="protein sequence ID" value="SVA30921.1"/>
    <property type="molecule type" value="Genomic_DNA"/>
</dbReference>
<proteinExistence type="predicted"/>
<evidence type="ECO:0000313" key="2">
    <source>
        <dbReference type="EMBL" id="SVA30921.1"/>
    </source>
</evidence>
<dbReference type="PANTHER" id="PTHR42924">
    <property type="entry name" value="EXONUCLEASE"/>
    <property type="match status" value="1"/>
</dbReference>
<dbReference type="PANTHER" id="PTHR42924:SF3">
    <property type="entry name" value="POLYMERASE_HISTIDINOL PHOSPHATASE N-TERMINAL DOMAIN-CONTAINING PROTEIN"/>
    <property type="match status" value="1"/>
</dbReference>
<dbReference type="InterPro" id="IPR003141">
    <property type="entry name" value="Pol/His_phosphatase_N"/>
</dbReference>
<dbReference type="GO" id="GO:0004534">
    <property type="term" value="F:5'-3' RNA exonuclease activity"/>
    <property type="evidence" value="ECO:0007669"/>
    <property type="project" value="TreeGrafter"/>
</dbReference>
<name>A0A381UT57_9ZZZZ</name>
<accession>A0A381UT57</accession>
<gene>
    <name evidence="2" type="ORF">METZ01_LOCUS83775</name>
</gene>
<reference evidence="2" key="1">
    <citation type="submission" date="2018-05" db="EMBL/GenBank/DDBJ databases">
        <authorList>
            <person name="Lanie J.A."/>
            <person name="Ng W.-L."/>
            <person name="Kazmierczak K.M."/>
            <person name="Andrzejewski T.M."/>
            <person name="Davidsen T.M."/>
            <person name="Wayne K.J."/>
            <person name="Tettelin H."/>
            <person name="Glass J.I."/>
            <person name="Rusch D."/>
            <person name="Podicherti R."/>
            <person name="Tsui H.-C.T."/>
            <person name="Winkler M.E."/>
        </authorList>
    </citation>
    <scope>NUCLEOTIDE SEQUENCE</scope>
</reference>
<dbReference type="InterPro" id="IPR052018">
    <property type="entry name" value="PHP_domain"/>
</dbReference>
<feature type="domain" description="Polymerase/histidinol phosphatase N-terminal" evidence="1">
    <location>
        <begin position="50"/>
        <end position="108"/>
    </location>
</feature>
<feature type="non-terminal residue" evidence="2">
    <location>
        <position position="189"/>
    </location>
</feature>
<dbReference type="Gene3D" id="3.20.20.140">
    <property type="entry name" value="Metal-dependent hydrolases"/>
    <property type="match status" value="1"/>
</dbReference>
<dbReference type="AlphaFoldDB" id="A0A381UT57"/>
<dbReference type="SUPFAM" id="SSF89550">
    <property type="entry name" value="PHP domain-like"/>
    <property type="match status" value="1"/>
</dbReference>
<dbReference type="InterPro" id="IPR016195">
    <property type="entry name" value="Pol/histidinol_Pase-like"/>
</dbReference>
<sequence length="189" mass="20671">MLLTRRRIRRTCLLVLAITLGLSFLTAPPNRIEIESLEYPTGFQSTSVSGAFHVHTNRSDGSMSVEEIAAIAADVGLSFVVFTDHGNGLEESDLPAYHSGVLCIDSTEISTDGGHYVAVDLPTTPYPLGGDVAGVVEDVERLGGFGVIAHPGSKKSTFRWDNWDLKFDGMEWFNVDSEWRNESLLRLVA</sequence>
<organism evidence="2">
    <name type="scientific">marine metagenome</name>
    <dbReference type="NCBI Taxonomy" id="408172"/>
    <lineage>
        <taxon>unclassified sequences</taxon>
        <taxon>metagenomes</taxon>
        <taxon>ecological metagenomes</taxon>
    </lineage>
</organism>
<evidence type="ECO:0000259" key="1">
    <source>
        <dbReference type="SMART" id="SM00481"/>
    </source>
</evidence>
<protein>
    <recommendedName>
        <fullName evidence="1">Polymerase/histidinol phosphatase N-terminal domain-containing protein</fullName>
    </recommendedName>
</protein>
<dbReference type="SMART" id="SM00481">
    <property type="entry name" value="POLIIIAc"/>
    <property type="match status" value="1"/>
</dbReference>